<dbReference type="InterPro" id="IPR019887">
    <property type="entry name" value="Tscrpt_reg_AsnC/Lrp_C"/>
</dbReference>
<reference evidence="7" key="1">
    <citation type="journal article" date="2020" name="bioRxiv">
        <title>A rank-normalized archaeal taxonomy based on genome phylogeny resolves widespread incomplete and uneven classifications.</title>
        <authorList>
            <person name="Rinke C."/>
            <person name="Chuvochina M."/>
            <person name="Mussig A.J."/>
            <person name="Chaumeil P.-A."/>
            <person name="Waite D.W."/>
            <person name="Whitman W.B."/>
            <person name="Parks D.H."/>
            <person name="Hugenholtz P."/>
        </authorList>
    </citation>
    <scope>NUCLEOTIDE SEQUENCE [LARGE SCALE GENOMIC DNA]</scope>
</reference>
<dbReference type="GO" id="GO:0043200">
    <property type="term" value="P:response to amino acid"/>
    <property type="evidence" value="ECO:0007669"/>
    <property type="project" value="TreeGrafter"/>
</dbReference>
<dbReference type="Proteomes" id="UP000564964">
    <property type="component" value="Unassembled WGS sequence"/>
</dbReference>
<evidence type="ECO:0000313" key="6">
    <source>
        <dbReference type="EMBL" id="MBS3063422.1"/>
    </source>
</evidence>
<keyword evidence="1" id="KW-0805">Transcription regulation</keyword>
<reference evidence="6" key="3">
    <citation type="submission" date="2021-05" db="EMBL/GenBank/DDBJ databases">
        <title>Protein family content uncovers lineage relationships and bacterial pathway maintenance mechanisms in DPANN archaea.</title>
        <authorList>
            <person name="Castelle C.J."/>
            <person name="Meheust R."/>
            <person name="Jaffe A.L."/>
            <person name="Seitz K."/>
            <person name="Gong X."/>
            <person name="Baker B.J."/>
            <person name="Banfield J.F."/>
        </authorList>
    </citation>
    <scope>NUCLEOTIDE SEQUENCE</scope>
    <source>
        <strain evidence="6">RIFCSPLOWO2_01_FULL_58_19</strain>
    </source>
</reference>
<gene>
    <name evidence="5" type="ORF">HA252_00095</name>
    <name evidence="6" type="ORF">J4203_06125</name>
</gene>
<evidence type="ECO:0000256" key="3">
    <source>
        <dbReference type="ARBA" id="ARBA00023163"/>
    </source>
</evidence>
<sequence>MDELDQKLVELLALDSRIKVAGLAKKLKIPASTAAARVVKLVKSGFLKRFTIELDYEKAGKPLLALCQVSVRHSKNDPDQTIQALLKLADVQEIYSTTGEWDFTIVIRTQDIKSLKKLVTYDLKASLPDIVRSNTLIALEYGKK</sequence>
<dbReference type="GO" id="GO:0005829">
    <property type="term" value="C:cytosol"/>
    <property type="evidence" value="ECO:0007669"/>
    <property type="project" value="TreeGrafter"/>
</dbReference>
<dbReference type="SUPFAM" id="SSF54909">
    <property type="entry name" value="Dimeric alpha+beta barrel"/>
    <property type="match status" value="1"/>
</dbReference>
<dbReference type="PRINTS" id="PR00033">
    <property type="entry name" value="HTHASNC"/>
</dbReference>
<dbReference type="InterPro" id="IPR036388">
    <property type="entry name" value="WH-like_DNA-bd_sf"/>
</dbReference>
<dbReference type="SUPFAM" id="SSF46785">
    <property type="entry name" value="Winged helix' DNA-binding domain"/>
    <property type="match status" value="1"/>
</dbReference>
<comment type="caution">
    <text evidence="5">The sequence shown here is derived from an EMBL/GenBank/DDBJ whole genome shotgun (WGS) entry which is preliminary data.</text>
</comment>
<dbReference type="InterPro" id="IPR011008">
    <property type="entry name" value="Dimeric_a/b-barrel"/>
</dbReference>
<dbReference type="SMART" id="SM00344">
    <property type="entry name" value="HTH_ASNC"/>
    <property type="match status" value="1"/>
</dbReference>
<accession>A0A7J4JEP7</accession>
<evidence type="ECO:0000259" key="4">
    <source>
        <dbReference type="PROSITE" id="PS50956"/>
    </source>
</evidence>
<dbReference type="Pfam" id="PF01037">
    <property type="entry name" value="AsnC_trans_reg"/>
    <property type="match status" value="1"/>
</dbReference>
<evidence type="ECO:0000256" key="2">
    <source>
        <dbReference type="ARBA" id="ARBA00023125"/>
    </source>
</evidence>
<dbReference type="PANTHER" id="PTHR30154:SF34">
    <property type="entry name" value="TRANSCRIPTIONAL REGULATOR AZLB"/>
    <property type="match status" value="1"/>
</dbReference>
<dbReference type="Proteomes" id="UP000678237">
    <property type="component" value="Unassembled WGS sequence"/>
</dbReference>
<dbReference type="PROSITE" id="PS50956">
    <property type="entry name" value="HTH_ASNC_2"/>
    <property type="match status" value="1"/>
</dbReference>
<proteinExistence type="predicted"/>
<protein>
    <submittedName>
        <fullName evidence="5">Lrp/AsnC family transcriptional regulator</fullName>
    </submittedName>
</protein>
<dbReference type="Pfam" id="PF13404">
    <property type="entry name" value="HTH_AsnC-type"/>
    <property type="match status" value="1"/>
</dbReference>
<dbReference type="InterPro" id="IPR036390">
    <property type="entry name" value="WH_DNA-bd_sf"/>
</dbReference>
<reference evidence="6" key="2">
    <citation type="submission" date="2021-03" db="EMBL/GenBank/DDBJ databases">
        <authorList>
            <person name="Jaffe A."/>
        </authorList>
    </citation>
    <scope>NUCLEOTIDE SEQUENCE</scope>
    <source>
        <strain evidence="6">RIFCSPLOWO2_01_FULL_58_19</strain>
    </source>
</reference>
<dbReference type="Gene3D" id="3.30.70.920">
    <property type="match status" value="1"/>
</dbReference>
<organism evidence="5 7">
    <name type="scientific">Candidatus Iainarchaeum sp</name>
    <dbReference type="NCBI Taxonomy" id="3101447"/>
    <lineage>
        <taxon>Archaea</taxon>
        <taxon>Candidatus Iainarchaeota</taxon>
        <taxon>Candidatus Iainarchaeia</taxon>
        <taxon>Candidatus Iainarchaeales</taxon>
        <taxon>Candidatus Iainarchaeaceae</taxon>
        <taxon>Candidatus Iainarchaeum</taxon>
    </lineage>
</organism>
<dbReference type="Gene3D" id="1.10.10.10">
    <property type="entry name" value="Winged helix-like DNA-binding domain superfamily/Winged helix DNA-binding domain"/>
    <property type="match status" value="1"/>
</dbReference>
<evidence type="ECO:0000256" key="1">
    <source>
        <dbReference type="ARBA" id="ARBA00023015"/>
    </source>
</evidence>
<dbReference type="InterPro" id="IPR019888">
    <property type="entry name" value="Tscrpt_reg_AsnC-like"/>
</dbReference>
<dbReference type="AlphaFoldDB" id="A0A7J4JEP7"/>
<dbReference type="InterPro" id="IPR000485">
    <property type="entry name" value="AsnC-type_HTH_dom"/>
</dbReference>
<feature type="domain" description="HTH asnC-type" evidence="4">
    <location>
        <begin position="1"/>
        <end position="62"/>
    </location>
</feature>
<dbReference type="EMBL" id="JAGVWE010000005">
    <property type="protein sequence ID" value="MBS3063422.1"/>
    <property type="molecule type" value="Genomic_DNA"/>
</dbReference>
<name>A0A7J4JEP7_9ARCH</name>
<dbReference type="GO" id="GO:0043565">
    <property type="term" value="F:sequence-specific DNA binding"/>
    <property type="evidence" value="ECO:0007669"/>
    <property type="project" value="InterPro"/>
</dbReference>
<keyword evidence="2" id="KW-0238">DNA-binding</keyword>
<keyword evidence="3" id="KW-0804">Transcription</keyword>
<dbReference type="EMBL" id="DUGH01000003">
    <property type="protein sequence ID" value="HIH15794.1"/>
    <property type="molecule type" value="Genomic_DNA"/>
</dbReference>
<dbReference type="PANTHER" id="PTHR30154">
    <property type="entry name" value="LEUCINE-RESPONSIVE REGULATORY PROTEIN"/>
    <property type="match status" value="1"/>
</dbReference>
<evidence type="ECO:0000313" key="5">
    <source>
        <dbReference type="EMBL" id="HIH15794.1"/>
    </source>
</evidence>
<evidence type="ECO:0000313" key="7">
    <source>
        <dbReference type="Proteomes" id="UP000564964"/>
    </source>
</evidence>